<dbReference type="OMA" id="ETYGQCK"/>
<dbReference type="AlphaFoldDB" id="G9NGY1"/>
<dbReference type="eggNOG" id="ENOG502SRF0">
    <property type="taxonomic scope" value="Eukaryota"/>
</dbReference>
<dbReference type="OrthoDB" id="4062651at2759"/>
<evidence type="ECO:0000259" key="1">
    <source>
        <dbReference type="PROSITE" id="PS50011"/>
    </source>
</evidence>
<gene>
    <name evidence="2" type="ORF">TRIATDRAFT_188833</name>
</gene>
<evidence type="ECO:0000313" key="3">
    <source>
        <dbReference type="Proteomes" id="UP000005426"/>
    </source>
</evidence>
<dbReference type="Proteomes" id="UP000005426">
    <property type="component" value="Unassembled WGS sequence"/>
</dbReference>
<comment type="caution">
    <text evidence="2">The sequence shown here is derived from an EMBL/GenBank/DDBJ whole genome shotgun (WGS) entry which is preliminary data.</text>
</comment>
<dbReference type="HOGENOM" id="CLU_033273_0_0_1"/>
<dbReference type="GO" id="GO:0005524">
    <property type="term" value="F:ATP binding"/>
    <property type="evidence" value="ECO:0007669"/>
    <property type="project" value="InterPro"/>
</dbReference>
<organism evidence="2 3">
    <name type="scientific">Hypocrea atroviridis (strain ATCC 20476 / IMI 206040)</name>
    <name type="common">Trichoderma atroviride</name>
    <dbReference type="NCBI Taxonomy" id="452589"/>
    <lineage>
        <taxon>Eukaryota</taxon>
        <taxon>Fungi</taxon>
        <taxon>Dikarya</taxon>
        <taxon>Ascomycota</taxon>
        <taxon>Pezizomycotina</taxon>
        <taxon>Sordariomycetes</taxon>
        <taxon>Hypocreomycetidae</taxon>
        <taxon>Hypocreales</taxon>
        <taxon>Hypocreaceae</taxon>
        <taxon>Trichoderma</taxon>
    </lineage>
</organism>
<dbReference type="PANTHER" id="PTHR44305">
    <property type="entry name" value="SI:DKEY-192D15.2-RELATED"/>
    <property type="match status" value="1"/>
</dbReference>
<sequence length="369" mass="41103">MAPKNDFELLKETGQGTLFAIKKDDPGLKYIAQPFGVLKGSDVEGADKQKAIDEASAFYNLFHSSKIGSAIAQIFNHENIISIAGHIKTHPVAKSSECAHLEEYIVWDYCDASNLSALFQSKPSESTEFYLPESVCWHVLTSLLNAITYLHDGKRLFLDTEASGGAKKMWASVDQDWLPILHRAIEPRNIFFQRPRGIETYGMCKLGNFEHAVVTNHVITHDGGDVADKDEVSRAMAPYRGMEALDATRQQLLESAETSTANRPYTVADELFAIGSVIFTMMTGRQPAINTDSYLAAAQYSNELKAVARYLLDLHSGETHVDSVLPTTMAVTEQYQQWKLHSEEGRLYKDIEDDMAARCGAKTRMETHS</sequence>
<name>G9NGY1_HYPAI</name>
<feature type="domain" description="Protein kinase" evidence="1">
    <location>
        <begin position="7"/>
        <end position="369"/>
    </location>
</feature>
<dbReference type="PANTHER" id="PTHR44305:SF24">
    <property type="entry name" value="TYROSINE-PROTEIN KINASE C03B1.5-RELATED"/>
    <property type="match status" value="1"/>
</dbReference>
<dbReference type="PROSITE" id="PS50011">
    <property type="entry name" value="PROTEIN_KINASE_DOM"/>
    <property type="match status" value="1"/>
</dbReference>
<dbReference type="SUPFAM" id="SSF56112">
    <property type="entry name" value="Protein kinase-like (PK-like)"/>
    <property type="match status" value="1"/>
</dbReference>
<dbReference type="InterPro" id="IPR011009">
    <property type="entry name" value="Kinase-like_dom_sf"/>
</dbReference>
<dbReference type="SMART" id="SM00220">
    <property type="entry name" value="S_TKc"/>
    <property type="match status" value="1"/>
</dbReference>
<dbReference type="InterPro" id="IPR000719">
    <property type="entry name" value="Prot_kinase_dom"/>
</dbReference>
<protein>
    <recommendedName>
        <fullName evidence="1">Protein kinase domain-containing protein</fullName>
    </recommendedName>
</protein>
<dbReference type="Gene3D" id="1.10.510.10">
    <property type="entry name" value="Transferase(Phosphotransferase) domain 1"/>
    <property type="match status" value="1"/>
</dbReference>
<dbReference type="GO" id="GO:0004672">
    <property type="term" value="F:protein kinase activity"/>
    <property type="evidence" value="ECO:0007669"/>
    <property type="project" value="InterPro"/>
</dbReference>
<reference evidence="2 3" key="1">
    <citation type="journal article" date="2011" name="Genome Biol.">
        <title>Comparative genome sequence analysis underscores mycoparasitism as the ancestral life style of Trichoderma.</title>
        <authorList>
            <person name="Kubicek C.P."/>
            <person name="Herrera-Estrella A."/>
            <person name="Seidl-Seiboth V."/>
            <person name="Martinez D.A."/>
            <person name="Druzhinina I.S."/>
            <person name="Thon M."/>
            <person name="Zeilinger S."/>
            <person name="Casas-Flores S."/>
            <person name="Horwitz B.A."/>
            <person name="Mukherjee P.K."/>
            <person name="Mukherjee M."/>
            <person name="Kredics L."/>
            <person name="Alcaraz L.D."/>
            <person name="Aerts A."/>
            <person name="Antal Z."/>
            <person name="Atanasova L."/>
            <person name="Cervantes-Badillo M.G."/>
            <person name="Challacombe J."/>
            <person name="Chertkov O."/>
            <person name="McCluskey K."/>
            <person name="Coulpier F."/>
            <person name="Deshpande N."/>
            <person name="von Doehren H."/>
            <person name="Ebbole D.J."/>
            <person name="Esquivel-Naranjo E.U."/>
            <person name="Fekete E."/>
            <person name="Flipphi M."/>
            <person name="Glaser F."/>
            <person name="Gomez-Rodriguez E.Y."/>
            <person name="Gruber S."/>
            <person name="Han C."/>
            <person name="Henrissat B."/>
            <person name="Hermosa R."/>
            <person name="Hernandez-Onate M."/>
            <person name="Karaffa L."/>
            <person name="Kosti I."/>
            <person name="Le Crom S."/>
            <person name="Lindquist E."/>
            <person name="Lucas S."/>
            <person name="Luebeck M."/>
            <person name="Luebeck P.S."/>
            <person name="Margeot A."/>
            <person name="Metz B."/>
            <person name="Misra M."/>
            <person name="Nevalainen H."/>
            <person name="Omann M."/>
            <person name="Packer N."/>
            <person name="Perrone G."/>
            <person name="Uresti-Rivera E.E."/>
            <person name="Salamov A."/>
            <person name="Schmoll M."/>
            <person name="Seiboth B."/>
            <person name="Shapiro H."/>
            <person name="Sukno S."/>
            <person name="Tamayo-Ramos J.A."/>
            <person name="Tisch D."/>
            <person name="Wiest A."/>
            <person name="Wilkinson H.H."/>
            <person name="Zhang M."/>
            <person name="Coutinho P.M."/>
            <person name="Kenerley C.M."/>
            <person name="Monte E."/>
            <person name="Baker S.E."/>
            <person name="Grigoriev I.V."/>
        </authorList>
    </citation>
    <scope>NUCLEOTIDE SEQUENCE [LARGE SCALE GENOMIC DNA]</scope>
    <source>
        <strain evidence="3">ATCC 20476 / IMI 206040</strain>
    </source>
</reference>
<dbReference type="STRING" id="452589.G9NGY1"/>
<dbReference type="InterPro" id="IPR053083">
    <property type="entry name" value="TF_kinase-domain_protein"/>
</dbReference>
<keyword evidence="3" id="KW-1185">Reference proteome</keyword>
<dbReference type="EMBL" id="ABDG02000015">
    <property type="protein sequence ID" value="EHK49879.1"/>
    <property type="molecule type" value="Genomic_DNA"/>
</dbReference>
<accession>G9NGY1</accession>
<evidence type="ECO:0000313" key="2">
    <source>
        <dbReference type="EMBL" id="EHK49879.1"/>
    </source>
</evidence>
<proteinExistence type="predicted"/>